<dbReference type="RefSeq" id="WP_047189704.1">
    <property type="nucleotide sequence ID" value="NZ_LCYG01000033.1"/>
</dbReference>
<proteinExistence type="predicted"/>
<gene>
    <name evidence="1" type="ORF">AA309_14300</name>
</gene>
<dbReference type="OrthoDB" id="9789567at2"/>
<reference evidence="1 2" key="1">
    <citation type="submission" date="2015-05" db="EMBL/GenBank/DDBJ databases">
        <title>Draft genome sequence of Microvirga vignae strain BR3299, a novel nitrogen fixing bacteria isolated from Brazil semi-aired region.</title>
        <authorList>
            <person name="Zilli J.E."/>
            <person name="Passos S.R."/>
            <person name="Leite J."/>
            <person name="Baldani J.I."/>
            <person name="Xavier G.R."/>
            <person name="Rumjaneck N.G."/>
            <person name="Simoes-Araujo J.L."/>
        </authorList>
    </citation>
    <scope>NUCLEOTIDE SEQUENCE [LARGE SCALE GENOMIC DNA]</scope>
    <source>
        <strain evidence="1 2">BR3299</strain>
    </source>
</reference>
<comment type="caution">
    <text evidence="1">The sequence shown here is derived from an EMBL/GenBank/DDBJ whole genome shotgun (WGS) entry which is preliminary data.</text>
</comment>
<name>A0A0H1RIS3_9HYPH</name>
<dbReference type="Proteomes" id="UP000035489">
    <property type="component" value="Unassembled WGS sequence"/>
</dbReference>
<accession>A0A0H1RIS3</accession>
<dbReference type="EMBL" id="LCYG01000033">
    <property type="protein sequence ID" value="KLK92502.1"/>
    <property type="molecule type" value="Genomic_DNA"/>
</dbReference>
<protein>
    <submittedName>
        <fullName evidence="1">Uncharacterized protein</fullName>
    </submittedName>
</protein>
<sequence>MVEPRVHRSIHFTFIGTQADPVAAYPVKTRSPGEHLVIGSGGLDSAMLAHKVAAERTFTLLSVPHDTIEISAVGCLPTGADQLPRVRHRLTNET</sequence>
<keyword evidence="2" id="KW-1185">Reference proteome</keyword>
<organism evidence="1 2">
    <name type="scientific">Microvirga vignae</name>
    <dbReference type="NCBI Taxonomy" id="1225564"/>
    <lineage>
        <taxon>Bacteria</taxon>
        <taxon>Pseudomonadati</taxon>
        <taxon>Pseudomonadota</taxon>
        <taxon>Alphaproteobacteria</taxon>
        <taxon>Hyphomicrobiales</taxon>
        <taxon>Methylobacteriaceae</taxon>
        <taxon>Microvirga</taxon>
    </lineage>
</organism>
<dbReference type="PATRIC" id="fig|1225564.3.peg.3727"/>
<evidence type="ECO:0000313" key="1">
    <source>
        <dbReference type="EMBL" id="KLK92502.1"/>
    </source>
</evidence>
<evidence type="ECO:0000313" key="2">
    <source>
        <dbReference type="Proteomes" id="UP000035489"/>
    </source>
</evidence>
<dbReference type="STRING" id="1225564.AA309_14300"/>
<dbReference type="AlphaFoldDB" id="A0A0H1RIS3"/>